<evidence type="ECO:0000256" key="2">
    <source>
        <dbReference type="ARBA" id="ARBA00023015"/>
    </source>
</evidence>
<name>A0A9X1XM75_9VIBR</name>
<dbReference type="InterPro" id="IPR050389">
    <property type="entry name" value="LysR-type_TF"/>
</dbReference>
<evidence type="ECO:0000313" key="7">
    <source>
        <dbReference type="Proteomes" id="UP001139559"/>
    </source>
</evidence>
<dbReference type="PROSITE" id="PS50931">
    <property type="entry name" value="HTH_LYSR"/>
    <property type="match status" value="1"/>
</dbReference>
<dbReference type="InterPro" id="IPR000847">
    <property type="entry name" value="LysR_HTH_N"/>
</dbReference>
<evidence type="ECO:0000256" key="1">
    <source>
        <dbReference type="ARBA" id="ARBA00009437"/>
    </source>
</evidence>
<organism evidence="6 7">
    <name type="scientific">Vibrio amylolyticus</name>
    <dbReference type="NCBI Taxonomy" id="2847292"/>
    <lineage>
        <taxon>Bacteria</taxon>
        <taxon>Pseudomonadati</taxon>
        <taxon>Pseudomonadota</taxon>
        <taxon>Gammaproteobacteria</taxon>
        <taxon>Vibrionales</taxon>
        <taxon>Vibrionaceae</taxon>
        <taxon>Vibrio</taxon>
    </lineage>
</organism>
<dbReference type="PANTHER" id="PTHR30118">
    <property type="entry name" value="HTH-TYPE TRANSCRIPTIONAL REGULATOR LEUO-RELATED"/>
    <property type="match status" value="1"/>
</dbReference>
<dbReference type="Gene3D" id="3.40.190.10">
    <property type="entry name" value="Periplasmic binding protein-like II"/>
    <property type="match status" value="2"/>
</dbReference>
<dbReference type="Gene3D" id="1.10.10.10">
    <property type="entry name" value="Winged helix-like DNA-binding domain superfamily/Winged helix DNA-binding domain"/>
    <property type="match status" value="1"/>
</dbReference>
<keyword evidence="4" id="KW-0804">Transcription</keyword>
<evidence type="ECO:0000313" key="6">
    <source>
        <dbReference type="EMBL" id="MCK6263455.1"/>
    </source>
</evidence>
<dbReference type="Proteomes" id="UP001139559">
    <property type="component" value="Unassembled WGS sequence"/>
</dbReference>
<dbReference type="SUPFAM" id="SSF46785">
    <property type="entry name" value="Winged helix' DNA-binding domain"/>
    <property type="match status" value="1"/>
</dbReference>
<dbReference type="PANTHER" id="PTHR30118:SF15">
    <property type="entry name" value="TRANSCRIPTIONAL REGULATORY PROTEIN"/>
    <property type="match status" value="1"/>
</dbReference>
<dbReference type="GO" id="GO:0003700">
    <property type="term" value="F:DNA-binding transcription factor activity"/>
    <property type="evidence" value="ECO:0007669"/>
    <property type="project" value="InterPro"/>
</dbReference>
<dbReference type="InterPro" id="IPR036388">
    <property type="entry name" value="WH-like_DNA-bd_sf"/>
</dbReference>
<keyword evidence="7" id="KW-1185">Reference proteome</keyword>
<feature type="domain" description="HTH lysR-type" evidence="5">
    <location>
        <begin position="9"/>
        <end position="66"/>
    </location>
</feature>
<evidence type="ECO:0000259" key="5">
    <source>
        <dbReference type="PROSITE" id="PS50931"/>
    </source>
</evidence>
<sequence>MYQKYNQQLNLNYLRTFNAIYSHRSIKKAANALGITQSAVSQTLAKLREFTNDKLFYTAGNELHATYRADEIGQGLNEHIELLDNRLSSRLFSDPHQFDGELTIAVSSVFLEAIATELTSSVVFDMFPNAKLNVTTWNDKTFNAIQNGEVHIGLNFYPIETPKSIRSVALTTSDPVVIARKEHPWEHSGFSQREFSTYPTGGILVPGLTDFSAILERQYPGKFDFQYRSASMSVLSCLAEHSDILAITETLSASMCPKSIQCFKPRWLSELLPNKISHAMYYLERNHHHPLYQYSSELIKKSLQHKLDELSPNVIEC</sequence>
<dbReference type="RefSeq" id="WP_248008542.1">
    <property type="nucleotide sequence ID" value="NZ_JAJHVV010000005.1"/>
</dbReference>
<evidence type="ECO:0000256" key="4">
    <source>
        <dbReference type="ARBA" id="ARBA00023163"/>
    </source>
</evidence>
<evidence type="ECO:0000256" key="3">
    <source>
        <dbReference type="ARBA" id="ARBA00023125"/>
    </source>
</evidence>
<comment type="caution">
    <text evidence="6">The sequence shown here is derived from an EMBL/GenBank/DDBJ whole genome shotgun (WGS) entry which is preliminary data.</text>
</comment>
<gene>
    <name evidence="6" type="ORF">KP803_09235</name>
</gene>
<keyword evidence="2" id="KW-0805">Transcription regulation</keyword>
<dbReference type="SUPFAM" id="SSF53850">
    <property type="entry name" value="Periplasmic binding protein-like II"/>
    <property type="match status" value="1"/>
</dbReference>
<keyword evidence="3" id="KW-0238">DNA-binding</keyword>
<comment type="similarity">
    <text evidence="1">Belongs to the LysR transcriptional regulatory family.</text>
</comment>
<dbReference type="AlphaFoldDB" id="A0A9X1XM75"/>
<dbReference type="Pfam" id="PF00126">
    <property type="entry name" value="HTH_1"/>
    <property type="match status" value="1"/>
</dbReference>
<proteinExistence type="inferred from homology"/>
<dbReference type="GO" id="GO:0003677">
    <property type="term" value="F:DNA binding"/>
    <property type="evidence" value="ECO:0007669"/>
    <property type="project" value="UniProtKB-KW"/>
</dbReference>
<dbReference type="EMBL" id="JAJHVV010000005">
    <property type="protein sequence ID" value="MCK6263455.1"/>
    <property type="molecule type" value="Genomic_DNA"/>
</dbReference>
<reference evidence="6" key="1">
    <citation type="submission" date="2021-11" db="EMBL/GenBank/DDBJ databases">
        <title>Vibrio ZSDE26 sp. nov. and Vibrio ZSDZ34 sp. nov., isolated from coastal seawater in Qingdao.</title>
        <authorList>
            <person name="Zhang P."/>
        </authorList>
    </citation>
    <scope>NUCLEOTIDE SEQUENCE</scope>
    <source>
        <strain evidence="6">ZSDE26</strain>
    </source>
</reference>
<protein>
    <submittedName>
        <fullName evidence="6">LysR family transcriptional regulator</fullName>
    </submittedName>
</protein>
<accession>A0A9X1XM75</accession>
<dbReference type="InterPro" id="IPR036390">
    <property type="entry name" value="WH_DNA-bd_sf"/>
</dbReference>